<name>A0AA51NBV6_9BACT</name>
<feature type="transmembrane region" description="Helical" evidence="1">
    <location>
        <begin position="66"/>
        <end position="90"/>
    </location>
</feature>
<organism evidence="2 3">
    <name type="scientific">Marivirga salinarum</name>
    <dbReference type="NCBI Taxonomy" id="3059078"/>
    <lineage>
        <taxon>Bacteria</taxon>
        <taxon>Pseudomonadati</taxon>
        <taxon>Bacteroidota</taxon>
        <taxon>Cytophagia</taxon>
        <taxon>Cytophagales</taxon>
        <taxon>Marivirgaceae</taxon>
        <taxon>Marivirga</taxon>
    </lineage>
</organism>
<feature type="transmembrane region" description="Helical" evidence="1">
    <location>
        <begin position="110"/>
        <end position="132"/>
    </location>
</feature>
<reference evidence="2 3" key="1">
    <citation type="submission" date="2023-08" db="EMBL/GenBank/DDBJ databases">
        <title>Comparative genomics and taxonomic characterization of three novel marine species of genus Marivirga.</title>
        <authorList>
            <person name="Muhammad N."/>
            <person name="Kim S.-G."/>
        </authorList>
    </citation>
    <scope>NUCLEOTIDE SEQUENCE [LARGE SCALE GENOMIC DNA]</scope>
    <source>
        <strain evidence="2 3">BDSF4-3</strain>
    </source>
</reference>
<sequence>MKKWIGNLQKLYLRVISSIAFYPTLLSILFLVLSLIIIQVEYSEYLMGLKKSLSISLVHNSDNARLILGTIVGSIISLMVFSFSMVMVVLNRATATLSPRVLPGLISNRFHQMVLGVYLGTIIFSLLLIVNIDAPDREFEVPSLGILISMILSFICLGLFVYFIHSISEKIQVDNILNDLKQSTYKTIKESDIEKNDDEKKNSSAEQKPSFDNWYKQKASKSGFLKRISYQSLMDFCIKHEVKVKMEIKTGTYLVEHYPFALTDKELDDEQNEDLLACFTLYTEEHISDHFSFGFGQISEIAVKALSPGINDPGTAIRAIDLLAELFIQLMLIKQREFIKDKEENVCVYLMPITFEDILFQNFTPVRNYGQNDVQVMLQLLGSLEKMLEVDNEKKVYYKEIYDFTFSIINSCEGKFENKLDREQLNKMIYKINLKFPTQQQFKLLV</sequence>
<dbReference type="Pfam" id="PF10011">
    <property type="entry name" value="DUF2254"/>
    <property type="match status" value="1"/>
</dbReference>
<accession>A0AA51NBV6</accession>
<evidence type="ECO:0000313" key="2">
    <source>
        <dbReference type="EMBL" id="WMN12278.1"/>
    </source>
</evidence>
<keyword evidence="3" id="KW-1185">Reference proteome</keyword>
<feature type="transmembrane region" description="Helical" evidence="1">
    <location>
        <begin position="12"/>
        <end position="38"/>
    </location>
</feature>
<dbReference type="AlphaFoldDB" id="A0AA51NBV6"/>
<gene>
    <name evidence="2" type="ORF">QYS49_33090</name>
</gene>
<dbReference type="Proteomes" id="UP001230496">
    <property type="component" value="Chromosome"/>
</dbReference>
<proteinExistence type="predicted"/>
<keyword evidence="1" id="KW-0812">Transmembrane</keyword>
<feature type="transmembrane region" description="Helical" evidence="1">
    <location>
        <begin position="144"/>
        <end position="164"/>
    </location>
</feature>
<dbReference type="RefSeq" id="WP_308350227.1">
    <property type="nucleotide sequence ID" value="NZ_CP129971.1"/>
</dbReference>
<keyword evidence="1" id="KW-0472">Membrane</keyword>
<dbReference type="KEGG" id="msaa:QYS49_33090"/>
<evidence type="ECO:0000313" key="3">
    <source>
        <dbReference type="Proteomes" id="UP001230496"/>
    </source>
</evidence>
<evidence type="ECO:0000256" key="1">
    <source>
        <dbReference type="SAM" id="Phobius"/>
    </source>
</evidence>
<dbReference type="InterPro" id="IPR018723">
    <property type="entry name" value="DUF2254_membrane"/>
</dbReference>
<dbReference type="EMBL" id="CP129971">
    <property type="protein sequence ID" value="WMN12278.1"/>
    <property type="molecule type" value="Genomic_DNA"/>
</dbReference>
<keyword evidence="1" id="KW-1133">Transmembrane helix</keyword>
<protein>
    <submittedName>
        <fullName evidence="2">DUF2254 domain-containing protein</fullName>
    </submittedName>
</protein>